<keyword evidence="1" id="KW-0472">Membrane</keyword>
<keyword evidence="3" id="KW-1185">Reference proteome</keyword>
<evidence type="ECO:0000256" key="1">
    <source>
        <dbReference type="SAM" id="Phobius"/>
    </source>
</evidence>
<evidence type="ECO:0000313" key="3">
    <source>
        <dbReference type="Proteomes" id="UP000270094"/>
    </source>
</evidence>
<dbReference type="EMBL" id="UYYB01099875">
    <property type="protein sequence ID" value="VDM77694.1"/>
    <property type="molecule type" value="Genomic_DNA"/>
</dbReference>
<keyword evidence="1" id="KW-0812">Transmembrane</keyword>
<reference evidence="2 3" key="1">
    <citation type="submission" date="2018-11" db="EMBL/GenBank/DDBJ databases">
        <authorList>
            <consortium name="Pathogen Informatics"/>
        </authorList>
    </citation>
    <scope>NUCLEOTIDE SEQUENCE [LARGE SCALE GENOMIC DNA]</scope>
</reference>
<evidence type="ECO:0000313" key="2">
    <source>
        <dbReference type="EMBL" id="VDM77694.1"/>
    </source>
</evidence>
<keyword evidence="1" id="KW-1133">Transmembrane helix</keyword>
<feature type="transmembrane region" description="Helical" evidence="1">
    <location>
        <begin position="28"/>
        <end position="48"/>
    </location>
</feature>
<dbReference type="OrthoDB" id="5824308at2759"/>
<dbReference type="Gene3D" id="1.10.287.70">
    <property type="match status" value="1"/>
</dbReference>
<name>A0A3P7JHF9_STRVU</name>
<organism evidence="2 3">
    <name type="scientific">Strongylus vulgaris</name>
    <name type="common">Blood worm</name>
    <dbReference type="NCBI Taxonomy" id="40348"/>
    <lineage>
        <taxon>Eukaryota</taxon>
        <taxon>Metazoa</taxon>
        <taxon>Ecdysozoa</taxon>
        <taxon>Nematoda</taxon>
        <taxon>Chromadorea</taxon>
        <taxon>Rhabditida</taxon>
        <taxon>Rhabditina</taxon>
        <taxon>Rhabditomorpha</taxon>
        <taxon>Strongyloidea</taxon>
        <taxon>Strongylidae</taxon>
        <taxon>Strongylus</taxon>
    </lineage>
</organism>
<gene>
    <name evidence="2" type="ORF">SVUK_LOCUS12692</name>
</gene>
<protein>
    <submittedName>
        <fullName evidence="2">Uncharacterized protein</fullName>
    </submittedName>
</protein>
<dbReference type="AlphaFoldDB" id="A0A3P7JHF9"/>
<proteinExistence type="predicted"/>
<sequence>MEENEEIEENEEPTITWQKRAKMALPHAGLYLSLFVYLMVGAAVFHWLEYEADEKIQNAKLERIKNVRTSPAF</sequence>
<accession>A0A3P7JHF9</accession>
<dbReference type="Proteomes" id="UP000270094">
    <property type="component" value="Unassembled WGS sequence"/>
</dbReference>